<dbReference type="GO" id="GO:0044732">
    <property type="term" value="C:mitotic spindle pole body"/>
    <property type="evidence" value="ECO:0007669"/>
    <property type="project" value="TreeGrafter"/>
</dbReference>
<dbReference type="Proteomes" id="UP000008177">
    <property type="component" value="Unplaced contigs"/>
</dbReference>
<dbReference type="GO" id="GO:0007059">
    <property type="term" value="P:chromosome segregation"/>
    <property type="evidence" value="ECO:0007669"/>
    <property type="project" value="TreeGrafter"/>
</dbReference>
<dbReference type="PROSITE" id="PS00107">
    <property type="entry name" value="PROTEIN_KINASE_ATP"/>
    <property type="match status" value="1"/>
</dbReference>
<dbReference type="GO" id="GO:0005524">
    <property type="term" value="F:ATP binding"/>
    <property type="evidence" value="ECO:0007669"/>
    <property type="project" value="UniProtKB-UniRule"/>
</dbReference>
<dbReference type="STRING" id="999810.G2YQD4"/>
<accession>G2YQD4</accession>
<protein>
    <recommendedName>
        <fullName evidence="2">non-specific serine/threonine protein kinase</fullName>
        <ecNumber evidence="2">2.7.11.1</ecNumber>
    </recommendedName>
</protein>
<dbReference type="GO" id="GO:0005634">
    <property type="term" value="C:nucleus"/>
    <property type="evidence" value="ECO:0007669"/>
    <property type="project" value="TreeGrafter"/>
</dbReference>
<feature type="binding site" evidence="7">
    <location>
        <position position="196"/>
    </location>
    <ligand>
        <name>ATP</name>
        <dbReference type="ChEBI" id="CHEBI:30616"/>
    </ligand>
</feature>
<dbReference type="EMBL" id="FQ790348">
    <property type="protein sequence ID" value="CCD53832.1"/>
    <property type="molecule type" value="Genomic_DNA"/>
</dbReference>
<organism evidence="11 12">
    <name type="scientific">Botryotinia fuckeliana (strain T4)</name>
    <name type="common">Noble rot fungus</name>
    <name type="synonym">Botrytis cinerea</name>
    <dbReference type="NCBI Taxonomy" id="999810"/>
    <lineage>
        <taxon>Eukaryota</taxon>
        <taxon>Fungi</taxon>
        <taxon>Dikarya</taxon>
        <taxon>Ascomycota</taxon>
        <taxon>Pezizomycotina</taxon>
        <taxon>Leotiomycetes</taxon>
        <taxon>Helotiales</taxon>
        <taxon>Sclerotiniaceae</taxon>
        <taxon>Botrytis</taxon>
    </lineage>
</organism>
<dbReference type="OrthoDB" id="310217at2759"/>
<feature type="region of interest" description="Disordered" evidence="8">
    <location>
        <begin position="661"/>
        <end position="688"/>
    </location>
</feature>
<keyword evidence="9" id="KW-0732">Signal</keyword>
<keyword evidence="6 7" id="KW-0067">ATP-binding</keyword>
<feature type="chain" id="PRO_5003440667" description="non-specific serine/threonine protein kinase" evidence="9">
    <location>
        <begin position="25"/>
        <end position="688"/>
    </location>
</feature>
<dbReference type="Gene3D" id="1.10.510.10">
    <property type="entry name" value="Transferase(Phosphotransferase) domain 1"/>
    <property type="match status" value="1"/>
</dbReference>
<dbReference type="GO" id="GO:0005737">
    <property type="term" value="C:cytoplasm"/>
    <property type="evidence" value="ECO:0007669"/>
    <property type="project" value="TreeGrafter"/>
</dbReference>
<evidence type="ECO:0000256" key="7">
    <source>
        <dbReference type="PROSITE-ProRule" id="PRU10141"/>
    </source>
</evidence>
<keyword evidence="5" id="KW-0418">Kinase</keyword>
<dbReference type="InParanoid" id="G2YQD4"/>
<feature type="compositionally biased region" description="Acidic residues" evidence="8">
    <location>
        <begin position="679"/>
        <end position="688"/>
    </location>
</feature>
<name>G2YQD4_BOTF4</name>
<evidence type="ECO:0000256" key="4">
    <source>
        <dbReference type="ARBA" id="ARBA00022741"/>
    </source>
</evidence>
<feature type="region of interest" description="Disordered" evidence="8">
    <location>
        <begin position="61"/>
        <end position="128"/>
    </location>
</feature>
<dbReference type="PANTHER" id="PTHR43671:SF13">
    <property type="entry name" value="SERINE_THREONINE-PROTEIN KINASE NEK2"/>
    <property type="match status" value="1"/>
</dbReference>
<gene>
    <name evidence="11" type="ORF">BofuT4_P133860.1</name>
</gene>
<evidence type="ECO:0000256" key="5">
    <source>
        <dbReference type="ARBA" id="ARBA00022777"/>
    </source>
</evidence>
<dbReference type="InterPro" id="IPR017441">
    <property type="entry name" value="Protein_kinase_ATP_BS"/>
</dbReference>
<dbReference type="InterPro" id="IPR011009">
    <property type="entry name" value="Kinase-like_dom_sf"/>
</dbReference>
<evidence type="ECO:0000256" key="8">
    <source>
        <dbReference type="SAM" id="MobiDB-lite"/>
    </source>
</evidence>
<dbReference type="HOGENOM" id="CLU_025390_0_0_1"/>
<keyword evidence="3" id="KW-0808">Transferase</keyword>
<feature type="compositionally biased region" description="Low complexity" evidence="8">
    <location>
        <begin position="97"/>
        <end position="111"/>
    </location>
</feature>
<feature type="compositionally biased region" description="Pro residues" evidence="8">
    <location>
        <begin position="214"/>
        <end position="224"/>
    </location>
</feature>
<dbReference type="GO" id="GO:0004674">
    <property type="term" value="F:protein serine/threonine kinase activity"/>
    <property type="evidence" value="ECO:0007669"/>
    <property type="project" value="UniProtKB-EC"/>
</dbReference>
<dbReference type="InterPro" id="IPR000719">
    <property type="entry name" value="Prot_kinase_dom"/>
</dbReference>
<keyword evidence="4 7" id="KW-0547">Nucleotide-binding</keyword>
<evidence type="ECO:0000256" key="1">
    <source>
        <dbReference type="ARBA" id="ARBA00010886"/>
    </source>
</evidence>
<evidence type="ECO:0000313" key="12">
    <source>
        <dbReference type="Proteomes" id="UP000008177"/>
    </source>
</evidence>
<evidence type="ECO:0000256" key="9">
    <source>
        <dbReference type="SAM" id="SignalP"/>
    </source>
</evidence>
<feature type="domain" description="Protein kinase" evidence="10">
    <location>
        <begin position="167"/>
        <end position="546"/>
    </location>
</feature>
<dbReference type="PANTHER" id="PTHR43671">
    <property type="entry name" value="SERINE/THREONINE-PROTEIN KINASE NEK"/>
    <property type="match status" value="1"/>
</dbReference>
<dbReference type="InterPro" id="IPR050660">
    <property type="entry name" value="NEK_Ser/Thr_kinase"/>
</dbReference>
<dbReference type="EC" id="2.7.11.1" evidence="2"/>
<feature type="region of interest" description="Disordered" evidence="8">
    <location>
        <begin position="199"/>
        <end position="239"/>
    </location>
</feature>
<dbReference type="PROSITE" id="PS50011">
    <property type="entry name" value="PROTEIN_KINASE_DOM"/>
    <property type="match status" value="1"/>
</dbReference>
<comment type="similarity">
    <text evidence="1">Belongs to the protein kinase superfamily. NEK Ser/Thr protein kinase family. NIMA subfamily.</text>
</comment>
<feature type="signal peptide" evidence="9">
    <location>
        <begin position="1"/>
        <end position="24"/>
    </location>
</feature>
<evidence type="ECO:0000313" key="11">
    <source>
        <dbReference type="EMBL" id="CCD53832.1"/>
    </source>
</evidence>
<evidence type="ECO:0000256" key="3">
    <source>
        <dbReference type="ARBA" id="ARBA00022679"/>
    </source>
</evidence>
<proteinExistence type="inferred from homology"/>
<evidence type="ECO:0000256" key="6">
    <source>
        <dbReference type="ARBA" id="ARBA00022840"/>
    </source>
</evidence>
<evidence type="ECO:0000259" key="10">
    <source>
        <dbReference type="PROSITE" id="PS50011"/>
    </source>
</evidence>
<sequence>MANRLNYCFFYLSLIISIYTRVLPENTPLLTSTEMPLQVLPLVENLQKISQRFLEEIGLRSANPAPLPPAKPSNPDDRIPPDPSANPPDDPSDHSSYHTPDPSSSSLNSDSFHTPPSPDQESSLSKRDIRESEARLAHFYQSLKKTPKSIRRNKWREDPRLGGLKNQVFEGILGVGGFGSVFLVLNTLTQKRYALKIQSETADQRFSRRKRENPPPPPHTPPNPLSRTPPITPSSEATISSPTLIATRNLLSKRYRENRCYLQYIKSGHPHICALDAFLDFTSQFGAQEERGMVMFASYYEYCDGGDLYRILHGYQEGHQLLDLAIQRRHMVRIADLGRQMRHEEYLQVPALHDRHYPPELFLWHIFSQLISAILFLHNEHPDYNTRPEHKNRGMIITMDLAPQNVFLKWPPHASTPEARSKVYPDIKVGDFGTANFLPPGGRIDAEEGGDDGTTPDKDYYDAQTDVWTVGLMIYNFATRPPVVDAAEEILGVPSAPVKKVAPAVKGDIAGNYSAQLNKVIRAAMKDEREKRIEEKKLGRILQEGYKIRIPLMFKSLPDWAISQEKVLKYRFSEGHVRELWERDWNLAIAEEEAAEAAAVEDEERVYNLMLLVKERKLRFGIELDEDESDDEQHPTWIQGLRDENPELYAELLAEAKLKVPSPKVPGLGKKVPSPEVMDSGESEEDLA</sequence>
<dbReference type="eggNOG" id="ENOG502T26N">
    <property type="taxonomic scope" value="Eukaryota"/>
</dbReference>
<dbReference type="SUPFAM" id="SSF56112">
    <property type="entry name" value="Protein kinase-like (PK-like)"/>
    <property type="match status" value="1"/>
</dbReference>
<evidence type="ECO:0000256" key="2">
    <source>
        <dbReference type="ARBA" id="ARBA00012513"/>
    </source>
</evidence>
<dbReference type="SMART" id="SM00220">
    <property type="entry name" value="S_TKc"/>
    <property type="match status" value="1"/>
</dbReference>
<dbReference type="AlphaFoldDB" id="G2YQD4"/>
<reference evidence="12" key="1">
    <citation type="journal article" date="2011" name="PLoS Genet.">
        <title>Genomic analysis of the necrotrophic fungal pathogens Sclerotinia sclerotiorum and Botrytis cinerea.</title>
        <authorList>
            <person name="Amselem J."/>
            <person name="Cuomo C.A."/>
            <person name="van Kan J.A."/>
            <person name="Viaud M."/>
            <person name="Benito E.P."/>
            <person name="Couloux A."/>
            <person name="Coutinho P.M."/>
            <person name="de Vries R.P."/>
            <person name="Dyer P.S."/>
            <person name="Fillinger S."/>
            <person name="Fournier E."/>
            <person name="Gout L."/>
            <person name="Hahn M."/>
            <person name="Kohn L."/>
            <person name="Lapalu N."/>
            <person name="Plummer K.M."/>
            <person name="Pradier J.M."/>
            <person name="Quevillon E."/>
            <person name="Sharon A."/>
            <person name="Simon A."/>
            <person name="ten Have A."/>
            <person name="Tudzynski B."/>
            <person name="Tudzynski P."/>
            <person name="Wincker P."/>
            <person name="Andrew M."/>
            <person name="Anthouard V."/>
            <person name="Beever R.E."/>
            <person name="Beffa R."/>
            <person name="Benoit I."/>
            <person name="Bouzid O."/>
            <person name="Brault B."/>
            <person name="Chen Z."/>
            <person name="Choquer M."/>
            <person name="Collemare J."/>
            <person name="Cotton P."/>
            <person name="Danchin E.G."/>
            <person name="Da Silva C."/>
            <person name="Gautier A."/>
            <person name="Giraud C."/>
            <person name="Giraud T."/>
            <person name="Gonzalez C."/>
            <person name="Grossetete S."/>
            <person name="Guldener U."/>
            <person name="Henrissat B."/>
            <person name="Howlett B.J."/>
            <person name="Kodira C."/>
            <person name="Kretschmer M."/>
            <person name="Lappartient A."/>
            <person name="Leroch M."/>
            <person name="Levis C."/>
            <person name="Mauceli E."/>
            <person name="Neuveglise C."/>
            <person name="Oeser B."/>
            <person name="Pearson M."/>
            <person name="Poulain J."/>
            <person name="Poussereau N."/>
            <person name="Quesneville H."/>
            <person name="Rascle C."/>
            <person name="Schumacher J."/>
            <person name="Segurens B."/>
            <person name="Sexton A."/>
            <person name="Silva E."/>
            <person name="Sirven C."/>
            <person name="Soanes D.M."/>
            <person name="Talbot N.J."/>
            <person name="Templeton M."/>
            <person name="Yandava C."/>
            <person name="Yarden O."/>
            <person name="Zeng Q."/>
            <person name="Rollins J.A."/>
            <person name="Lebrun M.H."/>
            <person name="Dickman M."/>
        </authorList>
    </citation>
    <scope>NUCLEOTIDE SEQUENCE [LARGE SCALE GENOMIC DNA]</scope>
    <source>
        <strain evidence="12">T4</strain>
    </source>
</reference>